<evidence type="ECO:0000256" key="5">
    <source>
        <dbReference type="ARBA" id="ARBA00022827"/>
    </source>
</evidence>
<dbReference type="PANTHER" id="PTHR45754">
    <property type="entry name" value="METHYLENETETRAHYDROFOLATE REDUCTASE"/>
    <property type="match status" value="1"/>
</dbReference>
<comment type="catalytic activity">
    <reaction evidence="8">
        <text>(6S)-5-methyl-5,6,7,8-tetrahydrofolate + NAD(+) = (6R)-5,10-methylene-5,6,7,8-tetrahydrofolate + NADH + H(+)</text>
        <dbReference type="Rhea" id="RHEA:19821"/>
        <dbReference type="ChEBI" id="CHEBI:15378"/>
        <dbReference type="ChEBI" id="CHEBI:15636"/>
        <dbReference type="ChEBI" id="CHEBI:18608"/>
        <dbReference type="ChEBI" id="CHEBI:57540"/>
        <dbReference type="ChEBI" id="CHEBI:57945"/>
        <dbReference type="EC" id="1.5.1.54"/>
    </reaction>
    <physiologicalReaction direction="right-to-left" evidence="8">
        <dbReference type="Rhea" id="RHEA:19823"/>
    </physiologicalReaction>
</comment>
<dbReference type="InterPro" id="IPR003171">
    <property type="entry name" value="Mehydrof_redctse-like"/>
</dbReference>
<evidence type="ECO:0000256" key="9">
    <source>
        <dbReference type="RuleBase" id="RU003862"/>
    </source>
</evidence>
<evidence type="ECO:0000256" key="7">
    <source>
        <dbReference type="ARBA" id="ARBA00034478"/>
    </source>
</evidence>
<evidence type="ECO:0000256" key="4">
    <source>
        <dbReference type="ARBA" id="ARBA00022630"/>
    </source>
</evidence>
<evidence type="ECO:0000256" key="3">
    <source>
        <dbReference type="ARBA" id="ARBA00006743"/>
    </source>
</evidence>
<comment type="cofactor">
    <cofactor evidence="1 9">
        <name>FAD</name>
        <dbReference type="ChEBI" id="CHEBI:57692"/>
    </cofactor>
</comment>
<keyword evidence="11" id="KW-1185">Reference proteome</keyword>
<evidence type="ECO:0000256" key="6">
    <source>
        <dbReference type="ARBA" id="ARBA00023002"/>
    </source>
</evidence>
<dbReference type="EMBL" id="VTWT01000006">
    <property type="protein sequence ID" value="KAA9332768.1"/>
    <property type="molecule type" value="Genomic_DNA"/>
</dbReference>
<reference evidence="10 11" key="1">
    <citation type="submission" date="2019-09" db="EMBL/GenBank/DDBJ databases">
        <title>Genome sequence of Adhaeribacter sp. M2.</title>
        <authorList>
            <person name="Srinivasan S."/>
        </authorList>
    </citation>
    <scope>NUCLEOTIDE SEQUENCE [LARGE SCALE GENOMIC DNA]</scope>
    <source>
        <strain evidence="10 11">M2</strain>
    </source>
</reference>
<dbReference type="GO" id="GO:0005829">
    <property type="term" value="C:cytosol"/>
    <property type="evidence" value="ECO:0007669"/>
    <property type="project" value="TreeGrafter"/>
</dbReference>
<evidence type="ECO:0000313" key="11">
    <source>
        <dbReference type="Proteomes" id="UP000326570"/>
    </source>
</evidence>
<dbReference type="PANTHER" id="PTHR45754:SF3">
    <property type="entry name" value="METHYLENETETRAHYDROFOLATE REDUCTASE (NADPH)"/>
    <property type="match status" value="1"/>
</dbReference>
<dbReference type="SUPFAM" id="SSF51730">
    <property type="entry name" value="FAD-linked oxidoreductase"/>
    <property type="match status" value="1"/>
</dbReference>
<comment type="pathway">
    <text evidence="7">Amino-acid biosynthesis; L-methionine biosynthesis via de novo pathway.</text>
</comment>
<name>A0A5N1ISX8_9BACT</name>
<evidence type="ECO:0000256" key="8">
    <source>
        <dbReference type="ARBA" id="ARBA00048628"/>
    </source>
</evidence>
<proteinExistence type="inferred from homology"/>
<dbReference type="AlphaFoldDB" id="A0A5N1ISX8"/>
<evidence type="ECO:0000313" key="10">
    <source>
        <dbReference type="EMBL" id="KAA9332768.1"/>
    </source>
</evidence>
<sequence length="305" mass="34334">MKITERLKTLTKPAFSFEVLPGAGVSAAESLTPYQNLLDQQPLFVDIPFHPHKTATGFNSQKHTLSKAAPSKEALSRELLITHGLEPLPHLLCKGFSPEETAKTLKDLQQLHVQNLLLLRGDHQQDNGRPDQHQYAFQLVKQVREFNEQVKAADPTQTGFCIGVAGYPEPTRENPDMDLNIQYLKQKVDAGADFILTQLFFDNACFFTFEKRCREAGIMVPIIPGICPLTSFRVLKLLPGFFQVKLPERLQELVDEATDESQLAEIGIEWAIRQAQELYHGDTECVHFFGLSNPEAVEEVVRVVL</sequence>
<dbReference type="RefSeq" id="WP_150904181.1">
    <property type="nucleotide sequence ID" value="NZ_VTWT01000006.1"/>
</dbReference>
<keyword evidence="6 9" id="KW-0560">Oxidoreductase</keyword>
<organism evidence="10 11">
    <name type="scientific">Adhaeribacter soli</name>
    <dbReference type="NCBI Taxonomy" id="2607655"/>
    <lineage>
        <taxon>Bacteria</taxon>
        <taxon>Pseudomonadati</taxon>
        <taxon>Bacteroidota</taxon>
        <taxon>Cytophagia</taxon>
        <taxon>Cytophagales</taxon>
        <taxon>Hymenobacteraceae</taxon>
        <taxon>Adhaeribacter</taxon>
    </lineage>
</organism>
<gene>
    <name evidence="10" type="ORF">F0P94_12275</name>
</gene>
<comment type="pathway">
    <text evidence="2 9">One-carbon metabolism; tetrahydrofolate interconversion.</text>
</comment>
<dbReference type="InterPro" id="IPR029041">
    <property type="entry name" value="FAD-linked_oxidoreductase-like"/>
</dbReference>
<evidence type="ECO:0000256" key="2">
    <source>
        <dbReference type="ARBA" id="ARBA00004777"/>
    </source>
</evidence>
<dbReference type="GO" id="GO:0106312">
    <property type="term" value="F:methylenetetrahydrofolate reductase (NADH) activity"/>
    <property type="evidence" value="ECO:0007669"/>
    <property type="project" value="UniProtKB-EC"/>
</dbReference>
<comment type="similarity">
    <text evidence="3 9">Belongs to the methylenetetrahydrofolate reductase family.</text>
</comment>
<dbReference type="CDD" id="cd00537">
    <property type="entry name" value="MTHFR"/>
    <property type="match status" value="1"/>
</dbReference>
<dbReference type="Pfam" id="PF02219">
    <property type="entry name" value="MTHFR"/>
    <property type="match status" value="1"/>
</dbReference>
<dbReference type="GO" id="GO:0071949">
    <property type="term" value="F:FAD binding"/>
    <property type="evidence" value="ECO:0007669"/>
    <property type="project" value="TreeGrafter"/>
</dbReference>
<dbReference type="Proteomes" id="UP000326570">
    <property type="component" value="Unassembled WGS sequence"/>
</dbReference>
<keyword evidence="5 9" id="KW-0274">FAD</keyword>
<dbReference type="Gene3D" id="3.20.20.220">
    <property type="match status" value="1"/>
</dbReference>
<dbReference type="UniPathway" id="UPA00193"/>
<protein>
    <recommendedName>
        <fullName evidence="9">Methylenetetrahydrofolate reductase</fullName>
    </recommendedName>
</protein>
<dbReference type="GO" id="GO:0035999">
    <property type="term" value="P:tetrahydrofolate interconversion"/>
    <property type="evidence" value="ECO:0007669"/>
    <property type="project" value="UniProtKB-UniPathway"/>
</dbReference>
<evidence type="ECO:0000256" key="1">
    <source>
        <dbReference type="ARBA" id="ARBA00001974"/>
    </source>
</evidence>
<comment type="caution">
    <text evidence="10">The sequence shown here is derived from an EMBL/GenBank/DDBJ whole genome shotgun (WGS) entry which is preliminary data.</text>
</comment>
<dbReference type="GO" id="GO:0009086">
    <property type="term" value="P:methionine biosynthetic process"/>
    <property type="evidence" value="ECO:0007669"/>
    <property type="project" value="TreeGrafter"/>
</dbReference>
<keyword evidence="4 9" id="KW-0285">Flavoprotein</keyword>
<accession>A0A5N1ISX8</accession>